<protein>
    <recommendedName>
        <fullName evidence="4 5">Large ribosomal subunit protein uL13c</fullName>
    </recommendedName>
</protein>
<comment type="subunit">
    <text evidence="5">Part of the 50S ribosomal subunit.</text>
</comment>
<dbReference type="Gene3D" id="3.90.1180.10">
    <property type="entry name" value="Ribosomal protein L13"/>
    <property type="match status" value="1"/>
</dbReference>
<comment type="similarity">
    <text evidence="1 5 6">Belongs to the universal ribosomal protein uL13 family.</text>
</comment>
<dbReference type="FunFam" id="3.90.1180.10:FF:000001">
    <property type="entry name" value="50S ribosomal protein L13"/>
    <property type="match status" value="1"/>
</dbReference>
<name>A0A1X9PU09_9RHOD</name>
<dbReference type="GO" id="GO:0009507">
    <property type="term" value="C:chloroplast"/>
    <property type="evidence" value="ECO:0007669"/>
    <property type="project" value="UniProtKB-SubCell"/>
</dbReference>
<dbReference type="PIRSF" id="PIRSF002181">
    <property type="entry name" value="Ribosomal_L13"/>
    <property type="match status" value="1"/>
</dbReference>
<keyword evidence="7" id="KW-0150">Chloroplast</keyword>
<dbReference type="Pfam" id="PF00572">
    <property type="entry name" value="Ribosomal_L13"/>
    <property type="match status" value="1"/>
</dbReference>
<keyword evidence="3 5" id="KW-0687">Ribonucleoprotein</keyword>
<dbReference type="InterPro" id="IPR005823">
    <property type="entry name" value="Ribosomal_uL13_bac-type"/>
</dbReference>
<dbReference type="PANTHER" id="PTHR11545">
    <property type="entry name" value="RIBOSOMAL PROTEIN L13"/>
    <property type="match status" value="1"/>
</dbReference>
<dbReference type="GO" id="GO:0017148">
    <property type="term" value="P:negative regulation of translation"/>
    <property type="evidence" value="ECO:0007669"/>
    <property type="project" value="TreeGrafter"/>
</dbReference>
<keyword evidence="2 5" id="KW-0689">Ribosomal protein</keyword>
<dbReference type="GO" id="GO:0003729">
    <property type="term" value="F:mRNA binding"/>
    <property type="evidence" value="ECO:0007669"/>
    <property type="project" value="UniProtKB-ARBA"/>
</dbReference>
<dbReference type="EMBL" id="KY709210">
    <property type="protein sequence ID" value="ARO90971.1"/>
    <property type="molecule type" value="Genomic_DNA"/>
</dbReference>
<sequence length="141" mass="15902">MNITFLPSISNNTPKWYYIDAKGKNLGRLATQVANILRGKNKSTFTPFLDTGDYVIMINSDEVQISGQKELQKVYYSHSGRPGGLKQATFKQLKIDKSNRIIEKAVKGMLPKGPLGRKLFRKLKVYKGSNHPHIAQKPELV</sequence>
<dbReference type="NCBIfam" id="TIGR01066">
    <property type="entry name" value="rplM_bact"/>
    <property type="match status" value="1"/>
</dbReference>
<dbReference type="InterPro" id="IPR023563">
    <property type="entry name" value="Ribosomal_uL13_CS"/>
</dbReference>
<comment type="subcellular location">
    <subcellularLocation>
        <location evidence="5">Plastid</location>
        <location evidence="5">Chloroplast</location>
    </subcellularLocation>
</comment>
<dbReference type="GO" id="GO:0022625">
    <property type="term" value="C:cytosolic large ribosomal subunit"/>
    <property type="evidence" value="ECO:0007669"/>
    <property type="project" value="TreeGrafter"/>
</dbReference>
<geneLocation type="chloroplast" evidence="7"/>
<dbReference type="GO" id="GO:0003735">
    <property type="term" value="F:structural constituent of ribosome"/>
    <property type="evidence" value="ECO:0007669"/>
    <property type="project" value="InterPro"/>
</dbReference>
<keyword evidence="7" id="KW-0934">Plastid</keyword>
<proteinExistence type="inferred from homology"/>
<dbReference type="InterPro" id="IPR036899">
    <property type="entry name" value="Ribosomal_uL13_sf"/>
</dbReference>
<evidence type="ECO:0000256" key="6">
    <source>
        <dbReference type="RuleBase" id="RU003877"/>
    </source>
</evidence>
<evidence type="ECO:0000256" key="1">
    <source>
        <dbReference type="ARBA" id="ARBA00006227"/>
    </source>
</evidence>
<dbReference type="GO" id="GO:0006412">
    <property type="term" value="P:translation"/>
    <property type="evidence" value="ECO:0007669"/>
    <property type="project" value="UniProtKB-UniRule"/>
</dbReference>
<dbReference type="HAMAP" id="MF_01366">
    <property type="entry name" value="Ribosomal_uL13"/>
    <property type="match status" value="1"/>
</dbReference>
<dbReference type="AlphaFoldDB" id="A0A1X9PU09"/>
<organism evidence="7">
    <name type="scientific">Corynoplastis japonica</name>
    <dbReference type="NCBI Taxonomy" id="700918"/>
    <lineage>
        <taxon>Eukaryota</taxon>
        <taxon>Rhodophyta</taxon>
        <taxon>Rhodellophyceae</taxon>
        <taxon>Rhodellales</taxon>
        <taxon>Rhodellaceae</taxon>
        <taxon>Corynoplastis</taxon>
    </lineage>
</organism>
<accession>A0A1X9PU09</accession>
<dbReference type="SUPFAM" id="SSF52161">
    <property type="entry name" value="Ribosomal protein L13"/>
    <property type="match status" value="1"/>
</dbReference>
<evidence type="ECO:0000313" key="7">
    <source>
        <dbReference type="EMBL" id="ARO90971.1"/>
    </source>
</evidence>
<dbReference type="InterPro" id="IPR005822">
    <property type="entry name" value="Ribosomal_uL13"/>
</dbReference>
<evidence type="ECO:0000256" key="4">
    <source>
        <dbReference type="ARBA" id="ARBA00068945"/>
    </source>
</evidence>
<evidence type="ECO:0000256" key="3">
    <source>
        <dbReference type="ARBA" id="ARBA00023274"/>
    </source>
</evidence>
<dbReference type="PANTHER" id="PTHR11545:SF2">
    <property type="entry name" value="LARGE RIBOSOMAL SUBUNIT PROTEIN UL13M"/>
    <property type="match status" value="1"/>
</dbReference>
<dbReference type="CDD" id="cd00392">
    <property type="entry name" value="Ribosomal_L13"/>
    <property type="match status" value="1"/>
</dbReference>
<gene>
    <name evidence="5 7" type="primary">rpl13</name>
</gene>
<dbReference type="PROSITE" id="PS00783">
    <property type="entry name" value="RIBOSOMAL_L13"/>
    <property type="match status" value="1"/>
</dbReference>
<reference evidence="7" key="1">
    <citation type="submission" date="2017-03" db="EMBL/GenBank/DDBJ databases">
        <title>The new red algal subphylum Proteorhodophytina comprises the largest and most divergent plastid genomes known.</title>
        <authorList>
            <person name="Munoz-Gomez S.A."/>
            <person name="Mejia-Franco F.G."/>
            <person name="Durnin K."/>
            <person name="Morgan C."/>
            <person name="Grisdale C.J."/>
            <person name="Archibald J.M."/>
            <person name="Slamovits C.H."/>
        </authorList>
    </citation>
    <scope>NUCLEOTIDE SEQUENCE</scope>
    <source>
        <strain evidence="7">NIES-2662</strain>
    </source>
</reference>
<evidence type="ECO:0000256" key="5">
    <source>
        <dbReference type="HAMAP-Rule" id="MF_01366"/>
    </source>
</evidence>
<evidence type="ECO:0000256" key="2">
    <source>
        <dbReference type="ARBA" id="ARBA00022980"/>
    </source>
</evidence>